<evidence type="ECO:0000256" key="1">
    <source>
        <dbReference type="RuleBase" id="RU363082"/>
    </source>
</evidence>
<organism evidence="2 3">
    <name type="scientific">Schizothecium vesticola</name>
    <dbReference type="NCBI Taxonomy" id="314040"/>
    <lineage>
        <taxon>Eukaryota</taxon>
        <taxon>Fungi</taxon>
        <taxon>Dikarya</taxon>
        <taxon>Ascomycota</taxon>
        <taxon>Pezizomycotina</taxon>
        <taxon>Sordariomycetes</taxon>
        <taxon>Sordariomycetidae</taxon>
        <taxon>Sordariales</taxon>
        <taxon>Schizotheciaceae</taxon>
        <taxon>Schizothecium</taxon>
    </lineage>
</organism>
<accession>A0AA40F9X6</accession>
<evidence type="ECO:0000313" key="2">
    <source>
        <dbReference type="EMBL" id="KAK0753942.1"/>
    </source>
</evidence>
<dbReference type="InterPro" id="IPR008554">
    <property type="entry name" value="Glutaredoxin-like"/>
</dbReference>
<sequence>MRATTRLLQSCRVTFFTRENCGLCTNARKVLADVWEKRPFAFSEIDIVKPEHKSWRDKYDFDVPVIHISKASAPVEDPSLSSKAVKLMHRFTQDEVLSKMDGVESS</sequence>
<keyword evidence="1" id="KW-0249">Electron transport</keyword>
<dbReference type="EMBL" id="JAUKUD010000001">
    <property type="protein sequence ID" value="KAK0753942.1"/>
    <property type="molecule type" value="Genomic_DNA"/>
</dbReference>
<dbReference type="SUPFAM" id="SSF52833">
    <property type="entry name" value="Thioredoxin-like"/>
    <property type="match status" value="1"/>
</dbReference>
<protein>
    <recommendedName>
        <fullName evidence="1">Glutaredoxin-like protein</fullName>
    </recommendedName>
</protein>
<dbReference type="InterPro" id="IPR036249">
    <property type="entry name" value="Thioredoxin-like_sf"/>
</dbReference>
<keyword evidence="3" id="KW-1185">Reference proteome</keyword>
<comment type="similarity">
    <text evidence="1">Belongs to the glutaredoxin family.</text>
</comment>
<gene>
    <name evidence="2" type="ORF">B0T18DRAFT_434496</name>
</gene>
<dbReference type="AlphaFoldDB" id="A0AA40F9X6"/>
<keyword evidence="1" id="KW-0813">Transport</keyword>
<evidence type="ECO:0000313" key="3">
    <source>
        <dbReference type="Proteomes" id="UP001172155"/>
    </source>
</evidence>
<dbReference type="PANTHER" id="PTHR33558">
    <property type="entry name" value="GLUTAREDOXIN-LIKE PROTEIN C5ORF63 HOMOLOG"/>
    <property type="match status" value="1"/>
</dbReference>
<dbReference type="Pfam" id="PF05768">
    <property type="entry name" value="Glrx-like"/>
    <property type="match status" value="1"/>
</dbReference>
<comment type="caution">
    <text evidence="2">The sequence shown here is derived from an EMBL/GenBank/DDBJ whole genome shotgun (WGS) entry which is preliminary data.</text>
</comment>
<name>A0AA40F9X6_9PEZI</name>
<dbReference type="InterPro" id="IPR052565">
    <property type="entry name" value="Glutaredoxin-like_YDR286C"/>
</dbReference>
<reference evidence="2" key="1">
    <citation type="submission" date="2023-06" db="EMBL/GenBank/DDBJ databases">
        <title>Genome-scale phylogeny and comparative genomics of the fungal order Sordariales.</title>
        <authorList>
            <consortium name="Lawrence Berkeley National Laboratory"/>
            <person name="Hensen N."/>
            <person name="Bonometti L."/>
            <person name="Westerberg I."/>
            <person name="Brannstrom I.O."/>
            <person name="Guillou S."/>
            <person name="Cros-Aarteil S."/>
            <person name="Calhoun S."/>
            <person name="Haridas S."/>
            <person name="Kuo A."/>
            <person name="Mondo S."/>
            <person name="Pangilinan J."/>
            <person name="Riley R."/>
            <person name="LaButti K."/>
            <person name="Andreopoulos B."/>
            <person name="Lipzen A."/>
            <person name="Chen C."/>
            <person name="Yanf M."/>
            <person name="Daum C."/>
            <person name="Ng V."/>
            <person name="Clum A."/>
            <person name="Steindorff A."/>
            <person name="Ohm R."/>
            <person name="Martin F."/>
            <person name="Silar P."/>
            <person name="Natvig D."/>
            <person name="Lalanne C."/>
            <person name="Gautier V."/>
            <person name="Ament-velasquez S.L."/>
            <person name="Kruys A."/>
            <person name="Hutchinson M.I."/>
            <person name="Powell A.J."/>
            <person name="Barry K."/>
            <person name="Miller A.N."/>
            <person name="Grigoriev I.V."/>
            <person name="Debuchy R."/>
            <person name="Gladieux P."/>
            <person name="Thoren M.H."/>
            <person name="Johannesson H."/>
        </authorList>
    </citation>
    <scope>NUCLEOTIDE SEQUENCE</scope>
    <source>
        <strain evidence="2">SMH3187-1</strain>
    </source>
</reference>
<dbReference type="Proteomes" id="UP001172155">
    <property type="component" value="Unassembled WGS sequence"/>
</dbReference>
<dbReference type="Gene3D" id="3.40.30.10">
    <property type="entry name" value="Glutaredoxin"/>
    <property type="match status" value="1"/>
</dbReference>
<dbReference type="PANTHER" id="PTHR33558:SF1">
    <property type="entry name" value="GLUTAREDOXIN-LIKE PROTEIN C5ORF63 HOMOLOG"/>
    <property type="match status" value="1"/>
</dbReference>
<proteinExistence type="inferred from homology"/>